<comment type="caution">
    <text evidence="2">The sequence shown here is derived from an EMBL/GenBank/DDBJ whole genome shotgun (WGS) entry which is preliminary data.</text>
</comment>
<feature type="compositionally biased region" description="Basic and acidic residues" evidence="1">
    <location>
        <begin position="106"/>
        <end position="126"/>
    </location>
</feature>
<evidence type="ECO:0000313" key="3">
    <source>
        <dbReference type="Proteomes" id="UP001054837"/>
    </source>
</evidence>
<gene>
    <name evidence="2" type="ORF">CDAR_184761</name>
</gene>
<name>A0AAV4VWG5_9ARAC</name>
<evidence type="ECO:0000313" key="2">
    <source>
        <dbReference type="EMBL" id="GIY74781.1"/>
    </source>
</evidence>
<reference evidence="2 3" key="1">
    <citation type="submission" date="2021-06" db="EMBL/GenBank/DDBJ databases">
        <title>Caerostris darwini draft genome.</title>
        <authorList>
            <person name="Kono N."/>
            <person name="Arakawa K."/>
        </authorList>
    </citation>
    <scope>NUCLEOTIDE SEQUENCE [LARGE SCALE GENOMIC DNA]</scope>
</reference>
<keyword evidence="3" id="KW-1185">Reference proteome</keyword>
<accession>A0AAV4VWG5</accession>
<protein>
    <submittedName>
        <fullName evidence="2">Uncharacterized protein</fullName>
    </submittedName>
</protein>
<sequence length="126" mass="14167">MNGMKTIIFYSFHCRDRPTVRRQPKCKISILKPFSPDSALTANQTFPHSFVRKRCLKVALETDNQITAVKDSRVVQSLKAEGSPLPHPFIARLPGLLQSFSPRQEAPCRDRSGFGRENGAAKREGK</sequence>
<feature type="region of interest" description="Disordered" evidence="1">
    <location>
        <begin position="102"/>
        <end position="126"/>
    </location>
</feature>
<dbReference type="EMBL" id="BPLQ01013786">
    <property type="protein sequence ID" value="GIY74781.1"/>
    <property type="molecule type" value="Genomic_DNA"/>
</dbReference>
<organism evidence="2 3">
    <name type="scientific">Caerostris darwini</name>
    <dbReference type="NCBI Taxonomy" id="1538125"/>
    <lineage>
        <taxon>Eukaryota</taxon>
        <taxon>Metazoa</taxon>
        <taxon>Ecdysozoa</taxon>
        <taxon>Arthropoda</taxon>
        <taxon>Chelicerata</taxon>
        <taxon>Arachnida</taxon>
        <taxon>Araneae</taxon>
        <taxon>Araneomorphae</taxon>
        <taxon>Entelegynae</taxon>
        <taxon>Araneoidea</taxon>
        <taxon>Araneidae</taxon>
        <taxon>Caerostris</taxon>
    </lineage>
</organism>
<dbReference type="Proteomes" id="UP001054837">
    <property type="component" value="Unassembled WGS sequence"/>
</dbReference>
<proteinExistence type="predicted"/>
<dbReference type="AlphaFoldDB" id="A0AAV4VWG5"/>
<evidence type="ECO:0000256" key="1">
    <source>
        <dbReference type="SAM" id="MobiDB-lite"/>
    </source>
</evidence>